<keyword evidence="1" id="KW-0862">Zinc</keyword>
<reference evidence="5 6" key="2">
    <citation type="submission" date="2024-07" db="EMBL/GenBank/DDBJ databases">
        <authorList>
            <person name="Akdeniz Z."/>
        </authorList>
    </citation>
    <scope>NUCLEOTIDE SEQUENCE [LARGE SCALE GENOMIC DNA]</scope>
</reference>
<evidence type="ECO:0000313" key="6">
    <source>
        <dbReference type="Proteomes" id="UP001642409"/>
    </source>
</evidence>
<dbReference type="PROSITE" id="PS50089">
    <property type="entry name" value="ZF_RING_2"/>
    <property type="match status" value="1"/>
</dbReference>
<keyword evidence="1" id="KW-0479">Metal-binding</keyword>
<dbReference type="EMBL" id="CAXDID020000203">
    <property type="protein sequence ID" value="CAL6054683.1"/>
    <property type="molecule type" value="Genomic_DNA"/>
</dbReference>
<feature type="coiled-coil region" evidence="2">
    <location>
        <begin position="267"/>
        <end position="803"/>
    </location>
</feature>
<feature type="coiled-coil region" evidence="2">
    <location>
        <begin position="1633"/>
        <end position="1695"/>
    </location>
</feature>
<gene>
    <name evidence="4" type="ORF">HINF_LOCUS27732</name>
    <name evidence="5" type="ORF">HINF_LOCUS46183</name>
</gene>
<keyword evidence="2" id="KW-0175">Coiled coil</keyword>
<dbReference type="Proteomes" id="UP001642409">
    <property type="component" value="Unassembled WGS sequence"/>
</dbReference>
<protein>
    <submittedName>
        <fullName evidence="4">RING-type</fullName>
    </submittedName>
</protein>
<feature type="coiled-coil region" evidence="2">
    <location>
        <begin position="836"/>
        <end position="1091"/>
    </location>
</feature>
<feature type="coiled-coil region" evidence="2">
    <location>
        <begin position="1559"/>
        <end position="1600"/>
    </location>
</feature>
<feature type="domain" description="RING-type" evidence="3">
    <location>
        <begin position="90"/>
        <end position="124"/>
    </location>
</feature>
<sequence length="1696" mass="198854">MLSAQQIQQKLKVTNEQLISLQNQVANNLYAVNYNKDMSEKLLFQVELNNTFQKYTTKNLLPINDLQFVAKLPQPIIPSKLVEPFKQYKCQNCQSYMTQAILSSCGCICCLQCVEQSEKCPKCKKEVTNYYERPDMCHPIKQLQFKCACGFKAQYSEIIVHCRTCFEAKDVVVLIKKYIQKQNDQSQKISYIDNLIEQTLHNLQYNQGQVLNPLFNKIQLAYKPQFGTTTLQTELNILRNTVELNQAESKNKIEEISLELTQTTDKLKQEFELRKQFESECESLKANSEYIQNQALEYFQQIQQLKFENEEMTKFVQEKTENGVEEIKNQLQTAQIQNLELRQQIEEKNSEILTLKNNNNQVKEDKDEPKNEELEMMVKECKQAKKELQKQIEALAAENKLLQNEVTSTAQIITQTKDTELQNLRKDYEQTKIELEKQIKTLTQEKTEKEQLIGNNEIIQNQKLEEVRNELQTQIETQYALIKEQTEQQQKDQITINKFEEQQKLVNIKSNDIETLQLQISQLKEINETIQTKNQMNIDEVEQLKNQISNRVQSNTETQDQNSKQQLEKVTELQKQINAKNTELETIKEELINKSAEIKELNQQNVQLQNKLIVETGRRQEMQQEINIYVTQVKTGTAQNQTVTAQNMTLQQKCTELQQQLQESNEQIQKLNNQKQETQLLEAKIAELTAFIETKESEMLITNQHLEEVIAQSEKLQNGKQMLQSRIIELQSEVVKLNVLLQQKDAECIKCQNELEEARKLSEEQKLLDQSPESDNEQYLVTIQILQTKLENLQKEFDTELNLYLIEQEKQQHIQNQLSQALIIIQTNNEEQQILRNEFEQTKFDLQKQINELTQEKQIIENNEKTLKLQHAKNELQKQIDTQKAIIQEQTEKIQSIESQLSQEINKNQKCEEIKTEQQKNVEAQYTEIRTLKQQISQLTETIKILQTKNVDQQNNLGEIESQISEQNTHTQNPYQESFKLELEATIIELQKQIDAKKKETESFQEQIRNTIIKYQEFKYQNAQLQKDLATATDKYEELQQQISSTDLQVQIGKDQNQALQQKCTELQQQLYESNQQIQKLNNQKQETQLLEAKIAELTAFIETKESEMLITNQHLEEVIAQSEKYQNNEQMQQSKIIELQNQLDCIAQQLSSLQTENEELKQKADRQINSSLYEQINQVNNLLIDKEDQLANKLKQFESLNTKLQEVTLKLDLVSQPSPKSQVFNIDQQKYQEILVELQDLLNESQIQLREKEMQLQKAQETDDKKDEIINELETMCAELISEVKKHELIDGQNLICSQILNSRANDKTEQYVKSLQMVLQFCKQVKDQIHNVKDMMIQPIVSTPINRLGNNSTDKINFLQKSQLTPNIELSDKRSEEDNLSASKLHIDHIDETDPEILQIQLNERNHMILQLQSQIDVLTEDNQKLLGQRQKLNMNTETSQNEENLKQQITDLSQQLENIQRQYQDLQKNSEQNQVEHQKTIQSLLKEINEQNTRNTNLEQSITDLQSKHATKEQPANEKLAEQQSTITFLQNDISVLKSYNNVLNVRLTELQSQSQKSAQQDSDTLQAQITSLQAKVQELNLQLEYANQLIADYKQKQTEHQYELALSLEKYSDLESLFAQQLDHNMTLFLQKEEDLQLQVQKNQDLEKELRKTQLKTNQLVQYLQEFERENTELRRILKDALQKMTMMERKK</sequence>
<accession>A0AA86PKW3</accession>
<dbReference type="InterPro" id="IPR001841">
    <property type="entry name" value="Znf_RING"/>
</dbReference>
<evidence type="ECO:0000256" key="2">
    <source>
        <dbReference type="SAM" id="Coils"/>
    </source>
</evidence>
<reference evidence="4" key="1">
    <citation type="submission" date="2023-06" db="EMBL/GenBank/DDBJ databases">
        <authorList>
            <person name="Kurt Z."/>
        </authorList>
    </citation>
    <scope>NUCLEOTIDE SEQUENCE</scope>
</reference>
<keyword evidence="6" id="KW-1185">Reference proteome</keyword>
<organism evidence="4">
    <name type="scientific">Hexamita inflata</name>
    <dbReference type="NCBI Taxonomy" id="28002"/>
    <lineage>
        <taxon>Eukaryota</taxon>
        <taxon>Metamonada</taxon>
        <taxon>Diplomonadida</taxon>
        <taxon>Hexamitidae</taxon>
        <taxon>Hexamitinae</taxon>
        <taxon>Hexamita</taxon>
    </lineage>
</organism>
<proteinExistence type="predicted"/>
<comment type="caution">
    <text evidence="4">The sequence shown here is derived from an EMBL/GenBank/DDBJ whole genome shotgun (WGS) entry which is preliminary data.</text>
</comment>
<evidence type="ECO:0000313" key="5">
    <source>
        <dbReference type="EMBL" id="CAL6054683.1"/>
    </source>
</evidence>
<evidence type="ECO:0000259" key="3">
    <source>
        <dbReference type="PROSITE" id="PS50089"/>
    </source>
</evidence>
<keyword evidence="1" id="KW-0863">Zinc-finger</keyword>
<dbReference type="GO" id="GO:0008270">
    <property type="term" value="F:zinc ion binding"/>
    <property type="evidence" value="ECO:0007669"/>
    <property type="project" value="UniProtKB-KW"/>
</dbReference>
<name>A0AA86PKW3_9EUKA</name>
<feature type="coiled-coil region" evidence="2">
    <location>
        <begin position="1411"/>
        <end position="1511"/>
    </location>
</feature>
<evidence type="ECO:0000313" key="4">
    <source>
        <dbReference type="EMBL" id="CAI9940087.1"/>
    </source>
</evidence>
<dbReference type="EMBL" id="CATOUU010000673">
    <property type="protein sequence ID" value="CAI9940087.1"/>
    <property type="molecule type" value="Genomic_DNA"/>
</dbReference>
<evidence type="ECO:0000256" key="1">
    <source>
        <dbReference type="PROSITE-ProRule" id="PRU00175"/>
    </source>
</evidence>
<feature type="coiled-coil region" evidence="2">
    <location>
        <begin position="1123"/>
        <end position="1291"/>
    </location>
</feature>